<dbReference type="STRING" id="105785.A0A2J7Q0I5"/>
<keyword evidence="4" id="KW-1185">Reference proteome</keyword>
<dbReference type="FunCoup" id="A0A2J7Q0I5">
    <property type="interactions" value="250"/>
</dbReference>
<dbReference type="Pfam" id="PF16020">
    <property type="entry name" value="Deltameth_res"/>
    <property type="match status" value="1"/>
</dbReference>
<dbReference type="OrthoDB" id="9981889at2759"/>
<dbReference type="EMBL" id="NEVH01019967">
    <property type="protein sequence ID" value="PNF22102.1"/>
    <property type="molecule type" value="Genomic_DNA"/>
</dbReference>
<protein>
    <recommendedName>
        <fullName evidence="2">Deltamethrin resistance protein prag01 domain-containing protein</fullName>
    </recommendedName>
</protein>
<keyword evidence="1" id="KW-0812">Transmembrane</keyword>
<comment type="caution">
    <text evidence="3">The sequence shown here is derived from an EMBL/GenBank/DDBJ whole genome shotgun (WGS) entry which is preliminary data.</text>
</comment>
<dbReference type="AlphaFoldDB" id="A0A2J7Q0I5"/>
<gene>
    <name evidence="3" type="ORF">B7P43_G08893</name>
</gene>
<feature type="transmembrane region" description="Helical" evidence="1">
    <location>
        <begin position="50"/>
        <end position="74"/>
    </location>
</feature>
<evidence type="ECO:0000313" key="3">
    <source>
        <dbReference type="EMBL" id="PNF22102.1"/>
    </source>
</evidence>
<dbReference type="PANTHER" id="PTHR22133:SF2">
    <property type="entry name" value="AT01821P-RELATED"/>
    <property type="match status" value="1"/>
</dbReference>
<name>A0A2J7Q0I5_9NEOP</name>
<dbReference type="PANTHER" id="PTHR22133">
    <property type="entry name" value="AT01821P-RELATED"/>
    <property type="match status" value="1"/>
</dbReference>
<dbReference type="Proteomes" id="UP000235965">
    <property type="component" value="Unassembled WGS sequence"/>
</dbReference>
<evidence type="ECO:0000259" key="2">
    <source>
        <dbReference type="Pfam" id="PF16020"/>
    </source>
</evidence>
<keyword evidence="1" id="KW-0472">Membrane</keyword>
<proteinExistence type="predicted"/>
<accession>A0A2J7Q0I5</accession>
<feature type="domain" description="Deltamethrin resistance protein prag01" evidence="2">
    <location>
        <begin position="28"/>
        <end position="76"/>
    </location>
</feature>
<evidence type="ECO:0000313" key="4">
    <source>
        <dbReference type="Proteomes" id="UP000235965"/>
    </source>
</evidence>
<dbReference type="InParanoid" id="A0A2J7Q0I5"/>
<dbReference type="InterPro" id="IPR031973">
    <property type="entry name" value="Deltameth_res_prag01"/>
</dbReference>
<reference evidence="3 4" key="1">
    <citation type="submission" date="2017-12" db="EMBL/GenBank/DDBJ databases">
        <title>Hemimetabolous genomes reveal molecular basis of termite eusociality.</title>
        <authorList>
            <person name="Harrison M.C."/>
            <person name="Jongepier E."/>
            <person name="Robertson H.M."/>
            <person name="Arning N."/>
            <person name="Bitard-Feildel T."/>
            <person name="Chao H."/>
            <person name="Childers C.P."/>
            <person name="Dinh H."/>
            <person name="Doddapaneni H."/>
            <person name="Dugan S."/>
            <person name="Gowin J."/>
            <person name="Greiner C."/>
            <person name="Han Y."/>
            <person name="Hu H."/>
            <person name="Hughes D.S.T."/>
            <person name="Huylmans A.-K."/>
            <person name="Kemena C."/>
            <person name="Kremer L.P.M."/>
            <person name="Lee S.L."/>
            <person name="Lopez-Ezquerra A."/>
            <person name="Mallet L."/>
            <person name="Monroy-Kuhn J.M."/>
            <person name="Moser A."/>
            <person name="Murali S.C."/>
            <person name="Muzny D.M."/>
            <person name="Otani S."/>
            <person name="Piulachs M.-D."/>
            <person name="Poelchau M."/>
            <person name="Qu J."/>
            <person name="Schaub F."/>
            <person name="Wada-Katsumata A."/>
            <person name="Worley K.C."/>
            <person name="Xie Q."/>
            <person name="Ylla G."/>
            <person name="Poulsen M."/>
            <person name="Gibbs R.A."/>
            <person name="Schal C."/>
            <person name="Richards S."/>
            <person name="Belles X."/>
            <person name="Korb J."/>
            <person name="Bornberg-Bauer E."/>
        </authorList>
    </citation>
    <scope>NUCLEOTIDE SEQUENCE [LARGE SCALE GENOMIC DNA]</scope>
    <source>
        <tissue evidence="3">Whole body</tissue>
    </source>
</reference>
<organism evidence="3 4">
    <name type="scientific">Cryptotermes secundus</name>
    <dbReference type="NCBI Taxonomy" id="105785"/>
    <lineage>
        <taxon>Eukaryota</taxon>
        <taxon>Metazoa</taxon>
        <taxon>Ecdysozoa</taxon>
        <taxon>Arthropoda</taxon>
        <taxon>Hexapoda</taxon>
        <taxon>Insecta</taxon>
        <taxon>Pterygota</taxon>
        <taxon>Neoptera</taxon>
        <taxon>Polyneoptera</taxon>
        <taxon>Dictyoptera</taxon>
        <taxon>Blattodea</taxon>
        <taxon>Blattoidea</taxon>
        <taxon>Termitoidae</taxon>
        <taxon>Kalotermitidae</taxon>
        <taxon>Cryptotermitinae</taxon>
        <taxon>Cryptotermes</taxon>
    </lineage>
</organism>
<sequence length="87" mass="9604">MSTLFSEAAVAHVRAYHPPAHYKPPTMDDLPVPQGSWQTQHDSNQTKYNIHLIGGVTLLTFTLGFVSIFSLLFFCEGWGGVIKTGIL</sequence>
<keyword evidence="1" id="KW-1133">Transmembrane helix</keyword>
<evidence type="ECO:0000256" key="1">
    <source>
        <dbReference type="SAM" id="Phobius"/>
    </source>
</evidence>